<feature type="domain" description="HTH lacI-type" evidence="6">
    <location>
        <begin position="6"/>
        <end position="62"/>
    </location>
</feature>
<dbReference type="CDD" id="cd06288">
    <property type="entry name" value="PBP1_sucrose_transcription_regulator"/>
    <property type="match status" value="1"/>
</dbReference>
<dbReference type="CDD" id="cd01392">
    <property type="entry name" value="HTH_LacI"/>
    <property type="match status" value="1"/>
</dbReference>
<dbReference type="OrthoDB" id="9798934at2"/>
<protein>
    <submittedName>
        <fullName evidence="7">LacI family DNA-binding transcriptional regulator</fullName>
    </submittedName>
</protein>
<dbReference type="Gene3D" id="3.40.50.2300">
    <property type="match status" value="2"/>
</dbReference>
<dbReference type="PANTHER" id="PTHR30146:SF148">
    <property type="entry name" value="HTH-TYPE TRANSCRIPTIONAL REPRESSOR PURR-RELATED"/>
    <property type="match status" value="1"/>
</dbReference>
<dbReference type="Pfam" id="PF00356">
    <property type="entry name" value="LacI"/>
    <property type="match status" value="1"/>
</dbReference>
<evidence type="ECO:0000256" key="4">
    <source>
        <dbReference type="ARBA" id="ARBA00023163"/>
    </source>
</evidence>
<dbReference type="GO" id="GO:0000976">
    <property type="term" value="F:transcription cis-regulatory region binding"/>
    <property type="evidence" value="ECO:0007669"/>
    <property type="project" value="TreeGrafter"/>
</dbReference>
<evidence type="ECO:0000256" key="3">
    <source>
        <dbReference type="ARBA" id="ARBA00023125"/>
    </source>
</evidence>
<feature type="compositionally biased region" description="Polar residues" evidence="5">
    <location>
        <begin position="350"/>
        <end position="361"/>
    </location>
</feature>
<keyword evidence="4" id="KW-0804">Transcription</keyword>
<comment type="caution">
    <text evidence="7">The sequence shown here is derived from an EMBL/GenBank/DDBJ whole genome shotgun (WGS) entry which is preliminary data.</text>
</comment>
<dbReference type="Proteomes" id="UP000298468">
    <property type="component" value="Unassembled WGS sequence"/>
</dbReference>
<evidence type="ECO:0000313" key="7">
    <source>
        <dbReference type="EMBL" id="TFD88643.1"/>
    </source>
</evidence>
<evidence type="ECO:0000256" key="2">
    <source>
        <dbReference type="ARBA" id="ARBA00023015"/>
    </source>
</evidence>
<dbReference type="SUPFAM" id="SSF47413">
    <property type="entry name" value="lambda repressor-like DNA-binding domains"/>
    <property type="match status" value="1"/>
</dbReference>
<organism evidence="7 8">
    <name type="scientific">Cryobacterium lactosi</name>
    <dbReference type="NCBI Taxonomy" id="1259202"/>
    <lineage>
        <taxon>Bacteria</taxon>
        <taxon>Bacillati</taxon>
        <taxon>Actinomycetota</taxon>
        <taxon>Actinomycetes</taxon>
        <taxon>Micrococcales</taxon>
        <taxon>Microbacteriaceae</taxon>
        <taxon>Cryobacterium</taxon>
    </lineage>
</organism>
<evidence type="ECO:0000256" key="1">
    <source>
        <dbReference type="ARBA" id="ARBA00022491"/>
    </source>
</evidence>
<accession>A0A4R9BQD1</accession>
<dbReference type="Pfam" id="PF13377">
    <property type="entry name" value="Peripla_BP_3"/>
    <property type="match status" value="1"/>
</dbReference>
<keyword evidence="1" id="KW-0678">Repressor</keyword>
<dbReference type="GO" id="GO:0003700">
    <property type="term" value="F:DNA-binding transcription factor activity"/>
    <property type="evidence" value="ECO:0007669"/>
    <property type="project" value="TreeGrafter"/>
</dbReference>
<keyword evidence="3 7" id="KW-0238">DNA-binding</keyword>
<keyword evidence="8" id="KW-1185">Reference proteome</keyword>
<dbReference type="InterPro" id="IPR028082">
    <property type="entry name" value="Peripla_BP_I"/>
</dbReference>
<dbReference type="InterPro" id="IPR010982">
    <property type="entry name" value="Lambda_DNA-bd_dom_sf"/>
</dbReference>
<dbReference type="SUPFAM" id="SSF53822">
    <property type="entry name" value="Periplasmic binding protein-like I"/>
    <property type="match status" value="1"/>
</dbReference>
<reference evidence="7 8" key="1">
    <citation type="submission" date="2019-03" db="EMBL/GenBank/DDBJ databases">
        <title>Genomics of glacier-inhabiting Cryobacterium strains.</title>
        <authorList>
            <person name="Liu Q."/>
            <person name="Xin Y.-H."/>
        </authorList>
    </citation>
    <scope>NUCLEOTIDE SEQUENCE [LARGE SCALE GENOMIC DNA]</scope>
    <source>
        <strain evidence="7 8">Sr59</strain>
    </source>
</reference>
<sequence>MAEKRVTLADVARRAGLSSSAASMILNGRPGTRLSEDAHRRVHDAALQLGYRPNVAARSLRTDRTATIGFISDVVATTRFASGLIRGALAAAEEAGHVVFVLETGGDPDREAQAVRAMLDRQVDGLIFASMQAREVTVPEVPRGIPVIMLNATNALHANSVLPDEEAGGADAVRLLLEQGLGDAIVLLGRNTEIEHDTVKSSTIARRMLGIRSEMRAHGFSFLEEIPSPSWEPGDGYAATTALLERRDDVRALLCMNDRLAFGAYQAIAETSLNIPENISIASFDDDEIAGYLRPGLTTVALPHEAMGRAAVQVLLTSRPAGPLLVPMPVRARGSIRHHQTSPISPNPAPTHQTPTLETTE</sequence>
<dbReference type="PROSITE" id="PS50932">
    <property type="entry name" value="HTH_LACI_2"/>
    <property type="match status" value="1"/>
</dbReference>
<dbReference type="EMBL" id="SOHM01000029">
    <property type="protein sequence ID" value="TFD88643.1"/>
    <property type="molecule type" value="Genomic_DNA"/>
</dbReference>
<dbReference type="Gene3D" id="1.10.260.40">
    <property type="entry name" value="lambda repressor-like DNA-binding domains"/>
    <property type="match status" value="1"/>
</dbReference>
<evidence type="ECO:0000313" key="8">
    <source>
        <dbReference type="Proteomes" id="UP000298468"/>
    </source>
</evidence>
<dbReference type="AlphaFoldDB" id="A0A4R9BQD1"/>
<dbReference type="InterPro" id="IPR000843">
    <property type="entry name" value="HTH_LacI"/>
</dbReference>
<dbReference type="PANTHER" id="PTHR30146">
    <property type="entry name" value="LACI-RELATED TRANSCRIPTIONAL REPRESSOR"/>
    <property type="match status" value="1"/>
</dbReference>
<dbReference type="SMART" id="SM00354">
    <property type="entry name" value="HTH_LACI"/>
    <property type="match status" value="1"/>
</dbReference>
<proteinExistence type="predicted"/>
<evidence type="ECO:0000256" key="5">
    <source>
        <dbReference type="SAM" id="MobiDB-lite"/>
    </source>
</evidence>
<name>A0A4R9BQD1_9MICO</name>
<gene>
    <name evidence="7" type="ORF">E3T61_12275</name>
</gene>
<evidence type="ECO:0000259" key="6">
    <source>
        <dbReference type="PROSITE" id="PS50932"/>
    </source>
</evidence>
<dbReference type="InterPro" id="IPR046335">
    <property type="entry name" value="LacI/GalR-like_sensor"/>
</dbReference>
<feature type="region of interest" description="Disordered" evidence="5">
    <location>
        <begin position="335"/>
        <end position="361"/>
    </location>
</feature>
<keyword evidence="2" id="KW-0805">Transcription regulation</keyword>